<dbReference type="InterPro" id="IPR041701">
    <property type="entry name" value="MetN_ABC"/>
</dbReference>
<dbReference type="PANTHER" id="PTHR43166">
    <property type="entry name" value="AMINO ACID IMPORT ATP-BINDING PROTEIN"/>
    <property type="match status" value="1"/>
</dbReference>
<evidence type="ECO:0000256" key="1">
    <source>
        <dbReference type="ARBA" id="ARBA00005417"/>
    </source>
</evidence>
<protein>
    <submittedName>
        <fullName evidence="11">D-methionine transport system ATP-binding protein</fullName>
    </submittedName>
</protein>
<reference evidence="11 12" key="1">
    <citation type="submission" date="2023-07" db="EMBL/GenBank/DDBJ databases">
        <title>Genomic Encyclopedia of Type Strains, Phase IV (KMG-IV): sequencing the most valuable type-strain genomes for metagenomic binning, comparative biology and taxonomic classification.</title>
        <authorList>
            <person name="Goeker M."/>
        </authorList>
    </citation>
    <scope>NUCLEOTIDE SEQUENCE [LARGE SCALE GENOMIC DNA]</scope>
    <source>
        <strain evidence="11 12">DSM 19619</strain>
    </source>
</reference>
<dbReference type="InterPro" id="IPR017871">
    <property type="entry name" value="ABC_transporter-like_CS"/>
</dbReference>
<dbReference type="InterPro" id="IPR003439">
    <property type="entry name" value="ABC_transporter-like_ATP-bd"/>
</dbReference>
<evidence type="ECO:0000256" key="4">
    <source>
        <dbReference type="ARBA" id="ARBA00022741"/>
    </source>
</evidence>
<proteinExistence type="inferred from homology"/>
<evidence type="ECO:0000256" key="8">
    <source>
        <dbReference type="ARBA" id="ARBA00023136"/>
    </source>
</evidence>
<dbReference type="Gene3D" id="3.30.70.260">
    <property type="match status" value="1"/>
</dbReference>
<comment type="caution">
    <text evidence="11">The sequence shown here is derived from an EMBL/GenBank/DDBJ whole genome shotgun (WGS) entry which is preliminary data.</text>
</comment>
<evidence type="ECO:0000256" key="3">
    <source>
        <dbReference type="ARBA" id="ARBA00022475"/>
    </source>
</evidence>
<evidence type="ECO:0000313" key="11">
    <source>
        <dbReference type="EMBL" id="MDQ0468758.1"/>
    </source>
</evidence>
<dbReference type="CDD" id="cd03258">
    <property type="entry name" value="ABC_MetN_methionine_transporter"/>
    <property type="match status" value="1"/>
</dbReference>
<dbReference type="InterPro" id="IPR003593">
    <property type="entry name" value="AAA+_ATPase"/>
</dbReference>
<keyword evidence="5 11" id="KW-0067">ATP-binding</keyword>
<keyword evidence="3" id="KW-1003">Cell membrane</keyword>
<keyword evidence="8" id="KW-0472">Membrane</keyword>
<evidence type="ECO:0000256" key="5">
    <source>
        <dbReference type="ARBA" id="ARBA00022840"/>
    </source>
</evidence>
<evidence type="ECO:0000256" key="2">
    <source>
        <dbReference type="ARBA" id="ARBA00022448"/>
    </source>
</evidence>
<sequence>MTAHPRAEDGQAADGALPGAADAAPRPSETMLRLVHVAKRFGAVAAIDDVSLEVRRGEILGVIGRSGAGKSTLIRCLNGLEKPDSGRVEIQGRDIVPLGEGELRRVRGRIGMIFQHFNLLSAKTVADNVALPLKIAGWPRHQRRERVAALLQLVGLEAKASAYPAQLSGGQKQRVGIARALAADPALLLSDEATSALDPETTASILALLRDINRKLGLTIVLITHEMSVIRAIADRVVVLDHGRIAEEGDTAALFARPRTEITRRLLAPGEMPATGEAAESPGILPMGLAAAWAPGLDAVFRLTLAGGLAERPVLTDLAAATGAAPIILRAQASGVREAAATTILFAARDATPELIDRIERHLAAAGATVEILGYAQRSA</sequence>
<dbReference type="InterPro" id="IPR050086">
    <property type="entry name" value="MetN_ABC_transporter-like"/>
</dbReference>
<keyword evidence="12" id="KW-1185">Reference proteome</keyword>
<dbReference type="PANTHER" id="PTHR43166:SF30">
    <property type="entry name" value="METHIONINE IMPORT ATP-BINDING PROTEIN METN"/>
    <property type="match status" value="1"/>
</dbReference>
<keyword evidence="4" id="KW-0547">Nucleotide-binding</keyword>
<evidence type="ECO:0000259" key="10">
    <source>
        <dbReference type="PROSITE" id="PS50893"/>
    </source>
</evidence>
<gene>
    <name evidence="11" type="ORF">QO011_001758</name>
</gene>
<evidence type="ECO:0000256" key="9">
    <source>
        <dbReference type="SAM" id="MobiDB-lite"/>
    </source>
</evidence>
<dbReference type="SMART" id="SM00382">
    <property type="entry name" value="AAA"/>
    <property type="match status" value="1"/>
</dbReference>
<evidence type="ECO:0000256" key="6">
    <source>
        <dbReference type="ARBA" id="ARBA00022967"/>
    </source>
</evidence>
<name>A0ABU0J3B8_9HYPH</name>
<evidence type="ECO:0000313" key="12">
    <source>
        <dbReference type="Proteomes" id="UP001242480"/>
    </source>
</evidence>
<accession>A0ABU0J3B8</accession>
<keyword evidence="7" id="KW-0029">Amino-acid transport</keyword>
<dbReference type="PROSITE" id="PS00211">
    <property type="entry name" value="ABC_TRANSPORTER_1"/>
    <property type="match status" value="1"/>
</dbReference>
<feature type="domain" description="ABC transporter" evidence="10">
    <location>
        <begin position="32"/>
        <end position="267"/>
    </location>
</feature>
<dbReference type="EMBL" id="JAUSVX010000002">
    <property type="protein sequence ID" value="MDQ0468758.1"/>
    <property type="molecule type" value="Genomic_DNA"/>
</dbReference>
<dbReference type="Pfam" id="PF00005">
    <property type="entry name" value="ABC_tran"/>
    <property type="match status" value="1"/>
</dbReference>
<organism evidence="11 12">
    <name type="scientific">Labrys wisconsinensis</name>
    <dbReference type="NCBI Taxonomy" id="425677"/>
    <lineage>
        <taxon>Bacteria</taxon>
        <taxon>Pseudomonadati</taxon>
        <taxon>Pseudomonadota</taxon>
        <taxon>Alphaproteobacteria</taxon>
        <taxon>Hyphomicrobiales</taxon>
        <taxon>Xanthobacteraceae</taxon>
        <taxon>Labrys</taxon>
    </lineage>
</organism>
<dbReference type="SUPFAM" id="SSF52540">
    <property type="entry name" value="P-loop containing nucleoside triphosphate hydrolases"/>
    <property type="match status" value="1"/>
</dbReference>
<dbReference type="Gene3D" id="3.40.50.300">
    <property type="entry name" value="P-loop containing nucleotide triphosphate hydrolases"/>
    <property type="match status" value="1"/>
</dbReference>
<keyword evidence="6" id="KW-1278">Translocase</keyword>
<comment type="similarity">
    <text evidence="1">Belongs to the ABC transporter superfamily.</text>
</comment>
<keyword evidence="2" id="KW-0813">Transport</keyword>
<dbReference type="InterPro" id="IPR027417">
    <property type="entry name" value="P-loop_NTPase"/>
</dbReference>
<dbReference type="RefSeq" id="WP_370881926.1">
    <property type="nucleotide sequence ID" value="NZ_JAUSVX010000002.1"/>
</dbReference>
<dbReference type="PROSITE" id="PS50893">
    <property type="entry name" value="ABC_TRANSPORTER_2"/>
    <property type="match status" value="1"/>
</dbReference>
<dbReference type="Proteomes" id="UP001242480">
    <property type="component" value="Unassembled WGS sequence"/>
</dbReference>
<feature type="region of interest" description="Disordered" evidence="9">
    <location>
        <begin position="1"/>
        <end position="24"/>
    </location>
</feature>
<dbReference type="GO" id="GO:0005524">
    <property type="term" value="F:ATP binding"/>
    <property type="evidence" value="ECO:0007669"/>
    <property type="project" value="UniProtKB-KW"/>
</dbReference>
<evidence type="ECO:0000256" key="7">
    <source>
        <dbReference type="ARBA" id="ARBA00022970"/>
    </source>
</evidence>
<feature type="compositionally biased region" description="Low complexity" evidence="9">
    <location>
        <begin position="10"/>
        <end position="24"/>
    </location>
</feature>